<proteinExistence type="predicted"/>
<comment type="caution">
    <text evidence="1">The sequence shown here is derived from an EMBL/GenBank/DDBJ whole genome shotgun (WGS) entry which is preliminary data.</text>
</comment>
<reference evidence="1 2" key="1">
    <citation type="submission" date="2018-08" db="EMBL/GenBank/DDBJ databases">
        <title>Genomic Encyclopedia of Archaeal and Bacterial Type Strains, Phase II (KMG-II): from individual species to whole genera.</title>
        <authorList>
            <person name="Goeker M."/>
        </authorList>
    </citation>
    <scope>NUCLEOTIDE SEQUENCE [LARGE SCALE GENOMIC DNA]</scope>
    <source>
        <strain evidence="1 2">DSM 45791</strain>
    </source>
</reference>
<accession>A0A3E0G705</accession>
<evidence type="ECO:0000313" key="1">
    <source>
        <dbReference type="EMBL" id="REH17831.1"/>
    </source>
</evidence>
<name>A0A3E0G705_9PSEU</name>
<keyword evidence="2" id="KW-1185">Reference proteome</keyword>
<dbReference type="Proteomes" id="UP000256269">
    <property type="component" value="Unassembled WGS sequence"/>
</dbReference>
<organism evidence="1 2">
    <name type="scientific">Kutzneria buriramensis</name>
    <dbReference type="NCBI Taxonomy" id="1045776"/>
    <lineage>
        <taxon>Bacteria</taxon>
        <taxon>Bacillati</taxon>
        <taxon>Actinomycetota</taxon>
        <taxon>Actinomycetes</taxon>
        <taxon>Pseudonocardiales</taxon>
        <taxon>Pseudonocardiaceae</taxon>
        <taxon>Kutzneria</taxon>
    </lineage>
</organism>
<dbReference type="AlphaFoldDB" id="A0A3E0G705"/>
<gene>
    <name evidence="1" type="ORF">BCF44_1447</name>
</gene>
<evidence type="ECO:0000313" key="2">
    <source>
        <dbReference type="Proteomes" id="UP000256269"/>
    </source>
</evidence>
<dbReference type="EMBL" id="QUNO01000044">
    <property type="protein sequence ID" value="REH17831.1"/>
    <property type="molecule type" value="Genomic_DNA"/>
</dbReference>
<sequence>MGLPVGRVLLGADAGLQVAKFSRGKPTFRALSREVVHWARTGQGWHCLLVNRATISGAAVGEEVG</sequence>
<protein>
    <submittedName>
        <fullName evidence="1">Uncharacterized protein</fullName>
    </submittedName>
</protein>